<organism evidence="14 15">
    <name type="scientific">Tumebacillus avium</name>
    <dbReference type="NCBI Taxonomy" id="1903704"/>
    <lineage>
        <taxon>Bacteria</taxon>
        <taxon>Bacillati</taxon>
        <taxon>Bacillota</taxon>
        <taxon>Bacilli</taxon>
        <taxon>Bacillales</taxon>
        <taxon>Alicyclobacillaceae</taxon>
        <taxon>Tumebacillus</taxon>
    </lineage>
</organism>
<keyword evidence="2 12" id="KW-0004">4Fe-4S</keyword>
<dbReference type="InterPro" id="IPR004036">
    <property type="entry name" value="Endonuclease-III-like_CS2"/>
</dbReference>
<dbReference type="FunFam" id="1.10.1670.10:FF:000001">
    <property type="entry name" value="Endonuclease III"/>
    <property type="match status" value="1"/>
</dbReference>
<dbReference type="Proteomes" id="UP000195437">
    <property type="component" value="Chromosome"/>
</dbReference>
<name>A0A1Y0IIX3_9BACL</name>
<sequence length="225" mass="25288">MSSKTDTNVTLPRVPVTKILDTLYEMYPDAHCELDFRNPFELLIATILSAQSTDKKVNQITAGLFQKYPDPESFLKLSPPELEQEIKEIGLYKNKAKNILATCHLLLAKHGGQVPAKMEDLVELPGVGRKTANVVLSNAFGVPAMAVDTHVHRVSNRIGLAKSDDPVVIEKQLTKRIPKAKWTDAHHWLIWHGRRVCEARKPNCAACALTPFCREFKARKKTRVE</sequence>
<dbReference type="RefSeq" id="WP_087455164.1">
    <property type="nucleotide sequence ID" value="NZ_CP021434.1"/>
</dbReference>
<feature type="binding site" evidence="12">
    <location>
        <position position="204"/>
    </location>
    <ligand>
        <name>[4Fe-4S] cluster</name>
        <dbReference type="ChEBI" id="CHEBI:49883"/>
    </ligand>
</feature>
<protein>
    <recommendedName>
        <fullName evidence="12">Endonuclease III</fullName>
        <ecNumber evidence="12">4.2.99.18</ecNumber>
    </recommendedName>
    <alternativeName>
        <fullName evidence="12">DNA-(apurinic or apyrimidinic site) lyase</fullName>
    </alternativeName>
</protein>
<feature type="binding site" evidence="12">
    <location>
        <position position="213"/>
    </location>
    <ligand>
        <name>[4Fe-4S] cluster</name>
        <dbReference type="ChEBI" id="CHEBI:49883"/>
    </ligand>
</feature>
<evidence type="ECO:0000313" key="14">
    <source>
        <dbReference type="EMBL" id="ARU59776.1"/>
    </source>
</evidence>
<keyword evidence="6 12" id="KW-0408">Iron</keyword>
<dbReference type="FunFam" id="1.10.340.30:FF:000001">
    <property type="entry name" value="Endonuclease III"/>
    <property type="match status" value="1"/>
</dbReference>
<dbReference type="InterPro" id="IPR003265">
    <property type="entry name" value="HhH-GPD_domain"/>
</dbReference>
<comment type="catalytic activity">
    <reaction evidence="12">
        <text>2'-deoxyribonucleotide-(2'-deoxyribose 5'-phosphate)-2'-deoxyribonucleotide-DNA = a 3'-end 2'-deoxyribonucleotide-(2,3-dehydro-2,3-deoxyribose 5'-phosphate)-DNA + a 5'-end 5'-phospho-2'-deoxyribonucleoside-DNA + H(+)</text>
        <dbReference type="Rhea" id="RHEA:66592"/>
        <dbReference type="Rhea" id="RHEA-COMP:13180"/>
        <dbReference type="Rhea" id="RHEA-COMP:16897"/>
        <dbReference type="Rhea" id="RHEA-COMP:17067"/>
        <dbReference type="ChEBI" id="CHEBI:15378"/>
        <dbReference type="ChEBI" id="CHEBI:136412"/>
        <dbReference type="ChEBI" id="CHEBI:157695"/>
        <dbReference type="ChEBI" id="CHEBI:167181"/>
        <dbReference type="EC" id="4.2.99.18"/>
    </reaction>
</comment>
<dbReference type="InterPro" id="IPR023170">
    <property type="entry name" value="HhH_base_excis_C"/>
</dbReference>
<evidence type="ECO:0000256" key="10">
    <source>
        <dbReference type="ARBA" id="ARBA00023239"/>
    </source>
</evidence>
<dbReference type="PANTHER" id="PTHR10359">
    <property type="entry name" value="A/G-SPECIFIC ADENINE GLYCOSYLASE/ENDONUCLEASE III"/>
    <property type="match status" value="1"/>
</dbReference>
<gene>
    <name evidence="12" type="primary">nth</name>
    <name evidence="14" type="ORF">CBW65_00960</name>
</gene>
<keyword evidence="4 12" id="KW-0227">DNA damage</keyword>
<dbReference type="EC" id="4.2.99.18" evidence="12"/>
<evidence type="ECO:0000256" key="4">
    <source>
        <dbReference type="ARBA" id="ARBA00022763"/>
    </source>
</evidence>
<evidence type="ECO:0000256" key="7">
    <source>
        <dbReference type="ARBA" id="ARBA00023014"/>
    </source>
</evidence>
<evidence type="ECO:0000256" key="5">
    <source>
        <dbReference type="ARBA" id="ARBA00022801"/>
    </source>
</evidence>
<evidence type="ECO:0000256" key="1">
    <source>
        <dbReference type="ARBA" id="ARBA00008343"/>
    </source>
</evidence>
<dbReference type="Gene3D" id="1.10.1670.10">
    <property type="entry name" value="Helix-hairpin-Helix base-excision DNA repair enzymes (C-terminal)"/>
    <property type="match status" value="1"/>
</dbReference>
<evidence type="ECO:0000256" key="3">
    <source>
        <dbReference type="ARBA" id="ARBA00022723"/>
    </source>
</evidence>
<accession>A0A1Y0IIX3</accession>
<keyword evidence="5 12" id="KW-0378">Hydrolase</keyword>
<dbReference type="AlphaFoldDB" id="A0A1Y0IIX3"/>
<keyword evidence="8 12" id="KW-0238">DNA-binding</keyword>
<dbReference type="PROSITE" id="PS01155">
    <property type="entry name" value="ENDONUCLEASE_III_2"/>
    <property type="match status" value="1"/>
</dbReference>
<evidence type="ECO:0000256" key="6">
    <source>
        <dbReference type="ARBA" id="ARBA00023004"/>
    </source>
</evidence>
<dbReference type="GO" id="GO:0140078">
    <property type="term" value="F:class I DNA-(apurinic or apyrimidinic site) endonuclease activity"/>
    <property type="evidence" value="ECO:0007669"/>
    <property type="project" value="UniProtKB-EC"/>
</dbReference>
<dbReference type="SMART" id="SM00478">
    <property type="entry name" value="ENDO3c"/>
    <property type="match status" value="1"/>
</dbReference>
<evidence type="ECO:0000256" key="11">
    <source>
        <dbReference type="ARBA" id="ARBA00023295"/>
    </source>
</evidence>
<feature type="binding site" evidence="12">
    <location>
        <position position="197"/>
    </location>
    <ligand>
        <name>[4Fe-4S] cluster</name>
        <dbReference type="ChEBI" id="CHEBI:49883"/>
    </ligand>
</feature>
<keyword evidence="9 12" id="KW-0234">DNA repair</keyword>
<dbReference type="Gene3D" id="1.10.340.30">
    <property type="entry name" value="Hypothetical protein, domain 2"/>
    <property type="match status" value="1"/>
</dbReference>
<feature type="domain" description="HhH-GPD" evidence="13">
    <location>
        <begin position="48"/>
        <end position="195"/>
    </location>
</feature>
<keyword evidence="14" id="KW-0255">Endonuclease</keyword>
<dbReference type="GO" id="GO:0006285">
    <property type="term" value="P:base-excision repair, AP site formation"/>
    <property type="evidence" value="ECO:0007669"/>
    <property type="project" value="TreeGrafter"/>
</dbReference>
<feature type="binding site" evidence="12">
    <location>
        <position position="207"/>
    </location>
    <ligand>
        <name>[4Fe-4S] cluster</name>
        <dbReference type="ChEBI" id="CHEBI:49883"/>
    </ligand>
</feature>
<dbReference type="NCBIfam" id="TIGR01083">
    <property type="entry name" value="nth"/>
    <property type="match status" value="1"/>
</dbReference>
<dbReference type="GO" id="GO:0019104">
    <property type="term" value="F:DNA N-glycosylase activity"/>
    <property type="evidence" value="ECO:0007669"/>
    <property type="project" value="UniProtKB-UniRule"/>
</dbReference>
<reference evidence="15" key="1">
    <citation type="submission" date="2017-05" db="EMBL/GenBank/DDBJ databases">
        <authorList>
            <person name="Sung H."/>
        </authorList>
    </citation>
    <scope>NUCLEOTIDE SEQUENCE [LARGE SCALE GENOMIC DNA]</scope>
    <source>
        <strain evidence="15">AR23208</strain>
    </source>
</reference>
<comment type="function">
    <text evidence="12">DNA repair enzyme that has both DNA N-glycosylase activity and AP-lyase activity. The DNA N-glycosylase activity releases various damaged pyrimidines from DNA by cleaving the N-glycosidic bond, leaving an AP (apurinic/apyrimidinic) site. The AP-lyase activity cleaves the phosphodiester bond 3' to the AP site by a beta-elimination, leaving a 3'-terminal unsaturated sugar and a product with a terminal 5'-phosphate.</text>
</comment>
<keyword evidence="14" id="KW-0540">Nuclease</keyword>
<comment type="similarity">
    <text evidence="1 12">Belongs to the Nth/MutY family.</text>
</comment>
<evidence type="ECO:0000256" key="12">
    <source>
        <dbReference type="HAMAP-Rule" id="MF_00942"/>
    </source>
</evidence>
<dbReference type="EMBL" id="CP021434">
    <property type="protein sequence ID" value="ARU59776.1"/>
    <property type="molecule type" value="Genomic_DNA"/>
</dbReference>
<dbReference type="PANTHER" id="PTHR10359:SF18">
    <property type="entry name" value="ENDONUCLEASE III"/>
    <property type="match status" value="1"/>
</dbReference>
<dbReference type="GO" id="GO:0003677">
    <property type="term" value="F:DNA binding"/>
    <property type="evidence" value="ECO:0007669"/>
    <property type="project" value="UniProtKB-UniRule"/>
</dbReference>
<dbReference type="Pfam" id="PF00730">
    <property type="entry name" value="HhH-GPD"/>
    <property type="match status" value="1"/>
</dbReference>
<keyword evidence="15" id="KW-1185">Reference proteome</keyword>
<keyword evidence="11 12" id="KW-0326">Glycosidase</keyword>
<dbReference type="CDD" id="cd00056">
    <property type="entry name" value="ENDO3c"/>
    <property type="match status" value="1"/>
</dbReference>
<dbReference type="InterPro" id="IPR005759">
    <property type="entry name" value="Nth"/>
</dbReference>
<keyword evidence="7 12" id="KW-0411">Iron-sulfur</keyword>
<keyword evidence="3 12" id="KW-0479">Metal-binding</keyword>
<proteinExistence type="inferred from homology"/>
<dbReference type="GO" id="GO:0051539">
    <property type="term" value="F:4 iron, 4 sulfur cluster binding"/>
    <property type="evidence" value="ECO:0007669"/>
    <property type="project" value="UniProtKB-UniRule"/>
</dbReference>
<evidence type="ECO:0000313" key="15">
    <source>
        <dbReference type="Proteomes" id="UP000195437"/>
    </source>
</evidence>
<dbReference type="GO" id="GO:0046872">
    <property type="term" value="F:metal ion binding"/>
    <property type="evidence" value="ECO:0007669"/>
    <property type="project" value="UniProtKB-KW"/>
</dbReference>
<dbReference type="HAMAP" id="MF_00942">
    <property type="entry name" value="Nth"/>
    <property type="match status" value="1"/>
</dbReference>
<evidence type="ECO:0000259" key="13">
    <source>
        <dbReference type="SMART" id="SM00478"/>
    </source>
</evidence>
<evidence type="ECO:0000256" key="8">
    <source>
        <dbReference type="ARBA" id="ARBA00023125"/>
    </source>
</evidence>
<evidence type="ECO:0000256" key="2">
    <source>
        <dbReference type="ARBA" id="ARBA00022485"/>
    </source>
</evidence>
<comment type="cofactor">
    <cofactor evidence="12">
        <name>[4Fe-4S] cluster</name>
        <dbReference type="ChEBI" id="CHEBI:49883"/>
    </cofactor>
    <text evidence="12">Binds 1 [4Fe-4S] cluster.</text>
</comment>
<dbReference type="KEGG" id="tum:CBW65_00960"/>
<evidence type="ECO:0000256" key="9">
    <source>
        <dbReference type="ARBA" id="ARBA00023204"/>
    </source>
</evidence>
<keyword evidence="10 12" id="KW-0456">Lyase</keyword>
<dbReference type="OrthoDB" id="9800977at2"/>
<dbReference type="PIRSF" id="PIRSF001435">
    <property type="entry name" value="Nth"/>
    <property type="match status" value="1"/>
</dbReference>
<dbReference type="SUPFAM" id="SSF48150">
    <property type="entry name" value="DNA-glycosylase"/>
    <property type="match status" value="1"/>
</dbReference>
<dbReference type="Pfam" id="PF00633">
    <property type="entry name" value="HHH"/>
    <property type="match status" value="1"/>
</dbReference>
<dbReference type="InterPro" id="IPR011257">
    <property type="entry name" value="DNA_glycosylase"/>
</dbReference>
<dbReference type="InterPro" id="IPR000445">
    <property type="entry name" value="HhH_motif"/>
</dbReference>